<keyword evidence="1" id="KW-0472">Membrane</keyword>
<name>A0A6C0JXD0_9ZZZZ</name>
<keyword evidence="1" id="KW-1133">Transmembrane helix</keyword>
<dbReference type="AlphaFoldDB" id="A0A6C0JXD0"/>
<dbReference type="EMBL" id="MN740756">
    <property type="protein sequence ID" value="QHU10432.1"/>
    <property type="molecule type" value="Genomic_DNA"/>
</dbReference>
<organism evidence="2">
    <name type="scientific">viral metagenome</name>
    <dbReference type="NCBI Taxonomy" id="1070528"/>
    <lineage>
        <taxon>unclassified sequences</taxon>
        <taxon>metagenomes</taxon>
        <taxon>organismal metagenomes</taxon>
    </lineage>
</organism>
<sequence>MYRLKDLFINVTWIYSFWVIAHYLCPHIYVWACVPATITGFLLSPFIAPAPHCQALRWLIYQGGNTIVTMWLLIGTWFMQLLIVPYLLPGKREPEYTSENT</sequence>
<feature type="transmembrane region" description="Helical" evidence="1">
    <location>
        <begin position="7"/>
        <end position="23"/>
    </location>
</feature>
<proteinExistence type="predicted"/>
<keyword evidence="1" id="KW-0812">Transmembrane</keyword>
<evidence type="ECO:0000256" key="1">
    <source>
        <dbReference type="SAM" id="Phobius"/>
    </source>
</evidence>
<feature type="transmembrane region" description="Helical" evidence="1">
    <location>
        <begin position="68"/>
        <end position="88"/>
    </location>
</feature>
<feature type="transmembrane region" description="Helical" evidence="1">
    <location>
        <begin position="29"/>
        <end position="48"/>
    </location>
</feature>
<reference evidence="2" key="1">
    <citation type="journal article" date="2020" name="Nature">
        <title>Giant virus diversity and host interactions through global metagenomics.</title>
        <authorList>
            <person name="Schulz F."/>
            <person name="Roux S."/>
            <person name="Paez-Espino D."/>
            <person name="Jungbluth S."/>
            <person name="Walsh D.A."/>
            <person name="Denef V.J."/>
            <person name="McMahon K.D."/>
            <person name="Konstantinidis K.T."/>
            <person name="Eloe-Fadrosh E.A."/>
            <person name="Kyrpides N.C."/>
            <person name="Woyke T."/>
        </authorList>
    </citation>
    <scope>NUCLEOTIDE SEQUENCE</scope>
    <source>
        <strain evidence="2">GVMAG-S-1101164-67</strain>
    </source>
</reference>
<accession>A0A6C0JXD0</accession>
<protein>
    <submittedName>
        <fullName evidence="2">Uncharacterized protein</fullName>
    </submittedName>
</protein>
<evidence type="ECO:0000313" key="2">
    <source>
        <dbReference type="EMBL" id="QHU10432.1"/>
    </source>
</evidence>